<dbReference type="GO" id="GO:0051991">
    <property type="term" value="F:UDP-N-acetyl-D-glucosamine:N-acetylmuramoyl-L-alanyl-D-glutamyl-meso-2,6-diaminopimelyl-D-alanyl-D-alanine-diphosphoundecaprenol 4-beta-N-acetylglucosaminlytransferase activity"/>
    <property type="evidence" value="ECO:0007669"/>
    <property type="project" value="RHEA"/>
</dbReference>
<evidence type="ECO:0000259" key="13">
    <source>
        <dbReference type="Pfam" id="PF04101"/>
    </source>
</evidence>
<keyword evidence="11" id="KW-1133">Transmembrane helix</keyword>
<evidence type="ECO:0000256" key="2">
    <source>
        <dbReference type="ARBA" id="ARBA00022618"/>
    </source>
</evidence>
<comment type="caution">
    <text evidence="10">Lacks conserved residue(s) required for the propagation of feature annotation.</text>
</comment>
<dbReference type="SUPFAM" id="SSF53756">
    <property type="entry name" value="UDP-Glycosyltransferase/glycogen phosphorylase"/>
    <property type="match status" value="1"/>
</dbReference>
<dbReference type="CDD" id="cd03785">
    <property type="entry name" value="GT28_MurG"/>
    <property type="match status" value="1"/>
</dbReference>
<comment type="pathway">
    <text evidence="10">Cell wall biogenesis; peptidoglycan biosynthesis.</text>
</comment>
<dbReference type="UniPathway" id="UPA00219"/>
<organism evidence="14 15">
    <name type="scientific">Candidatus Gottesmanbacteria bacterium GW2011_GWB1_49_7</name>
    <dbReference type="NCBI Taxonomy" id="1618448"/>
    <lineage>
        <taxon>Bacteria</taxon>
        <taxon>Candidatus Gottesmaniibacteriota</taxon>
    </lineage>
</organism>
<feature type="binding site" evidence="10">
    <location>
        <position position="172"/>
    </location>
    <ligand>
        <name>UDP-N-acetyl-alpha-D-glucosamine</name>
        <dbReference type="ChEBI" id="CHEBI:57705"/>
    </ligand>
</feature>
<dbReference type="GO" id="GO:0008360">
    <property type="term" value="P:regulation of cell shape"/>
    <property type="evidence" value="ECO:0007669"/>
    <property type="project" value="UniProtKB-KW"/>
</dbReference>
<dbReference type="AlphaFoldDB" id="A0A0G1VVW5"/>
<evidence type="ECO:0000256" key="5">
    <source>
        <dbReference type="ARBA" id="ARBA00022960"/>
    </source>
</evidence>
<dbReference type="Pfam" id="PF04101">
    <property type="entry name" value="Glyco_tran_28_C"/>
    <property type="match status" value="1"/>
</dbReference>
<dbReference type="Proteomes" id="UP000034588">
    <property type="component" value="Unassembled WGS sequence"/>
</dbReference>
<dbReference type="Pfam" id="PF03033">
    <property type="entry name" value="Glyco_transf_28"/>
    <property type="match status" value="1"/>
</dbReference>
<dbReference type="InterPro" id="IPR006009">
    <property type="entry name" value="GlcNAc_MurG"/>
</dbReference>
<keyword evidence="2 10" id="KW-0132">Cell division</keyword>
<feature type="binding site" evidence="10">
    <location>
        <position position="305"/>
    </location>
    <ligand>
        <name>UDP-N-acetyl-alpha-D-glucosamine</name>
        <dbReference type="ChEBI" id="CHEBI:57705"/>
    </ligand>
</feature>
<comment type="catalytic activity">
    <reaction evidence="10">
        <text>di-trans,octa-cis-undecaprenyl diphospho-N-acetyl-alpha-D-muramoyl-L-alanyl-D-glutamyl-meso-2,6-diaminopimeloyl-D-alanyl-D-alanine + UDP-N-acetyl-alpha-D-glucosamine = di-trans,octa-cis-undecaprenyl diphospho-[N-acetyl-alpha-D-glucosaminyl-(1-&gt;4)]-N-acetyl-alpha-D-muramoyl-L-alanyl-D-glutamyl-meso-2,6-diaminopimeloyl-D-alanyl-D-alanine + UDP + H(+)</text>
        <dbReference type="Rhea" id="RHEA:31227"/>
        <dbReference type="ChEBI" id="CHEBI:15378"/>
        <dbReference type="ChEBI" id="CHEBI:57705"/>
        <dbReference type="ChEBI" id="CHEBI:58223"/>
        <dbReference type="ChEBI" id="CHEBI:61387"/>
        <dbReference type="ChEBI" id="CHEBI:61388"/>
        <dbReference type="EC" id="2.4.1.227"/>
    </reaction>
</comment>
<keyword evidence="3 10" id="KW-0328">Glycosyltransferase</keyword>
<evidence type="ECO:0000256" key="11">
    <source>
        <dbReference type="SAM" id="Phobius"/>
    </source>
</evidence>
<name>A0A0G1VVW5_9BACT</name>
<keyword evidence="9 10" id="KW-0961">Cell wall biogenesis/degradation</keyword>
<protein>
    <recommendedName>
        <fullName evidence="10">UDP-N-acetylglucosamine--N-acetylmuramyl-(pentapeptide) pyrophosphoryl-undecaprenol N-acetylglucosamine transferase</fullName>
        <ecNumber evidence="10">2.4.1.227</ecNumber>
    </recommendedName>
    <alternativeName>
        <fullName evidence="10">Undecaprenyl-PP-MurNAc-pentapeptide-UDPGlcNAc GlcNAc transferase</fullName>
    </alternativeName>
</protein>
<feature type="domain" description="Glycosyl transferase family 28 C-terminal" evidence="13">
    <location>
        <begin position="191"/>
        <end position="358"/>
    </location>
</feature>
<dbReference type="GO" id="GO:0009252">
    <property type="term" value="P:peptidoglycan biosynthetic process"/>
    <property type="evidence" value="ECO:0007669"/>
    <property type="project" value="UniProtKB-UniRule"/>
</dbReference>
<dbReference type="Gene3D" id="3.40.50.2000">
    <property type="entry name" value="Glycogen Phosphorylase B"/>
    <property type="match status" value="2"/>
</dbReference>
<dbReference type="GO" id="GO:0051301">
    <property type="term" value="P:cell division"/>
    <property type="evidence" value="ECO:0007669"/>
    <property type="project" value="UniProtKB-KW"/>
</dbReference>
<keyword evidence="6 10" id="KW-0573">Peptidoglycan synthesis</keyword>
<evidence type="ECO:0000256" key="4">
    <source>
        <dbReference type="ARBA" id="ARBA00022679"/>
    </source>
</evidence>
<proteinExistence type="inferred from homology"/>
<keyword evidence="5 10" id="KW-0133">Cell shape</keyword>
<gene>
    <name evidence="10" type="primary">murG</name>
    <name evidence="14" type="ORF">UY48_C0036G0007</name>
</gene>
<accession>A0A0G1VVW5</accession>
<feature type="transmembrane region" description="Helical" evidence="11">
    <location>
        <begin position="102"/>
        <end position="121"/>
    </location>
</feature>
<evidence type="ECO:0000256" key="9">
    <source>
        <dbReference type="ARBA" id="ARBA00023316"/>
    </source>
</evidence>
<evidence type="ECO:0000256" key="1">
    <source>
        <dbReference type="ARBA" id="ARBA00022475"/>
    </source>
</evidence>
<keyword evidence="7 10" id="KW-0472">Membrane</keyword>
<evidence type="ECO:0000256" key="3">
    <source>
        <dbReference type="ARBA" id="ARBA00022676"/>
    </source>
</evidence>
<keyword evidence="1 10" id="KW-1003">Cell membrane</keyword>
<feature type="domain" description="Glycosyltransferase family 28 N-terminal" evidence="12">
    <location>
        <begin position="15"/>
        <end position="149"/>
    </location>
</feature>
<comment type="caution">
    <text evidence="14">The sequence shown here is derived from an EMBL/GenBank/DDBJ whole genome shotgun (WGS) entry which is preliminary data.</text>
</comment>
<keyword evidence="4 10" id="KW-0808">Transferase</keyword>
<evidence type="ECO:0000313" key="14">
    <source>
        <dbReference type="EMBL" id="KKW10470.1"/>
    </source>
</evidence>
<evidence type="ECO:0000259" key="12">
    <source>
        <dbReference type="Pfam" id="PF03033"/>
    </source>
</evidence>
<dbReference type="InterPro" id="IPR007235">
    <property type="entry name" value="Glyco_trans_28_C"/>
</dbReference>
<evidence type="ECO:0000256" key="8">
    <source>
        <dbReference type="ARBA" id="ARBA00023306"/>
    </source>
</evidence>
<keyword evidence="11" id="KW-0812">Transmembrane</keyword>
<dbReference type="PANTHER" id="PTHR21015">
    <property type="entry name" value="UDP-N-ACETYLGLUCOSAMINE--N-ACETYLMURAMYL-(PENTAPEPTIDE) PYROPHOSPHORYL-UNDECAPRENOL N-ACETYLGLUCOSAMINE TRANSFERASE 1"/>
    <property type="match status" value="1"/>
</dbReference>
<evidence type="ECO:0000256" key="7">
    <source>
        <dbReference type="ARBA" id="ARBA00023136"/>
    </source>
</evidence>
<dbReference type="HAMAP" id="MF_00033">
    <property type="entry name" value="MurG"/>
    <property type="match status" value="1"/>
</dbReference>
<comment type="function">
    <text evidence="10">Cell wall formation. Catalyzes the transfer of a GlcNAc subunit on undecaprenyl-pyrophosphoryl-MurNAc-pentapeptide (lipid intermediate I) to form undecaprenyl-pyrophosphoryl-MurNAc-(pentapeptide)GlcNAc (lipid intermediate II).</text>
</comment>
<sequence length="373" mass="42605">MKNNREKPIRVAIIGGHQDPAIAVMEALGERGNFQFFWIGHRYSLSGEKTESVEFKTITRLGIPFFELKTGKLYHSSWQEMIKLPGGFLHALYLLIRIRPRIVVSFGGYLAAPVVLAAYFLRIPAVTHEQTVVFGWANRFISRFARRIFVSWKSSLKYFPFRRTILTGNPVRPEVFEERTKRFRFENDLPVIYVTGGKQGSHIVNEAVRGVLSQFLENYNLIHQTGSSARFQDYQKLSILKSQLPRKLQNRYILQEYFGLDEIGAVYRSAVLVIGRAGANTVTELAALGKPAILIPIPWVSRREQFLNAQILEEIGAAVVLEEKQLSSRSLKRNLDDIFANLRKYQKAAEKARQLINPRAASQIASEIIRIIK</sequence>
<keyword evidence="8 10" id="KW-0131">Cell cycle</keyword>
<dbReference type="GO" id="GO:0005886">
    <property type="term" value="C:plasma membrane"/>
    <property type="evidence" value="ECO:0007669"/>
    <property type="project" value="UniProtKB-SubCell"/>
</dbReference>
<dbReference type="PANTHER" id="PTHR21015:SF22">
    <property type="entry name" value="GLYCOSYLTRANSFERASE"/>
    <property type="match status" value="1"/>
</dbReference>
<reference evidence="14 15" key="1">
    <citation type="journal article" date="2015" name="Nature">
        <title>rRNA introns, odd ribosomes, and small enigmatic genomes across a large radiation of phyla.</title>
        <authorList>
            <person name="Brown C.T."/>
            <person name="Hug L.A."/>
            <person name="Thomas B.C."/>
            <person name="Sharon I."/>
            <person name="Castelle C.J."/>
            <person name="Singh A."/>
            <person name="Wilkins M.J."/>
            <person name="Williams K.H."/>
            <person name="Banfield J.F."/>
        </authorList>
    </citation>
    <scope>NUCLEOTIDE SEQUENCE [LARGE SCALE GENOMIC DNA]</scope>
</reference>
<comment type="similarity">
    <text evidence="10">Belongs to the glycosyltransferase 28 family. MurG subfamily.</text>
</comment>
<dbReference type="GO" id="GO:0050511">
    <property type="term" value="F:undecaprenyldiphospho-muramoylpentapeptide beta-N-acetylglucosaminyltransferase activity"/>
    <property type="evidence" value="ECO:0007669"/>
    <property type="project" value="UniProtKB-UniRule"/>
</dbReference>
<dbReference type="EC" id="2.4.1.227" evidence="10"/>
<dbReference type="GO" id="GO:0005975">
    <property type="term" value="P:carbohydrate metabolic process"/>
    <property type="evidence" value="ECO:0007669"/>
    <property type="project" value="InterPro"/>
</dbReference>
<comment type="subcellular location">
    <subcellularLocation>
        <location evidence="10">Cell membrane</location>
        <topology evidence="10">Peripheral membrane protein</topology>
        <orientation evidence="10">Cytoplasmic side</orientation>
    </subcellularLocation>
</comment>
<dbReference type="EMBL" id="LCQD01000036">
    <property type="protein sequence ID" value="KKW10470.1"/>
    <property type="molecule type" value="Genomic_DNA"/>
</dbReference>
<evidence type="ECO:0000256" key="10">
    <source>
        <dbReference type="HAMAP-Rule" id="MF_00033"/>
    </source>
</evidence>
<evidence type="ECO:0000313" key="15">
    <source>
        <dbReference type="Proteomes" id="UP000034588"/>
    </source>
</evidence>
<dbReference type="InterPro" id="IPR004276">
    <property type="entry name" value="GlycoTrans_28_N"/>
</dbReference>
<dbReference type="GO" id="GO:0071555">
    <property type="term" value="P:cell wall organization"/>
    <property type="evidence" value="ECO:0007669"/>
    <property type="project" value="UniProtKB-KW"/>
</dbReference>
<evidence type="ECO:0000256" key="6">
    <source>
        <dbReference type="ARBA" id="ARBA00022984"/>
    </source>
</evidence>